<dbReference type="PATRIC" id="fig|1544798.3.peg.318"/>
<organism evidence="3 4">
    <name type="scientific">Draconibacterium sediminis</name>
    <dbReference type="NCBI Taxonomy" id="1544798"/>
    <lineage>
        <taxon>Bacteria</taxon>
        <taxon>Pseudomonadati</taxon>
        <taxon>Bacteroidota</taxon>
        <taxon>Bacteroidia</taxon>
        <taxon>Marinilabiliales</taxon>
        <taxon>Prolixibacteraceae</taxon>
        <taxon>Draconibacterium</taxon>
    </lineage>
</organism>
<evidence type="ECO:0000259" key="2">
    <source>
        <dbReference type="Pfam" id="PF26345"/>
    </source>
</evidence>
<gene>
    <name evidence="3" type="ORF">LH29_01545</name>
</gene>
<name>A0A0D8JEH8_9BACT</name>
<proteinExistence type="predicted"/>
<dbReference type="EMBL" id="JRHC01000001">
    <property type="protein sequence ID" value="KJF44233.1"/>
    <property type="molecule type" value="Genomic_DNA"/>
</dbReference>
<dbReference type="Pfam" id="PF26345">
    <property type="entry name" value="ScoMcrA_N"/>
    <property type="match status" value="1"/>
</dbReference>
<dbReference type="SUPFAM" id="SSF52540">
    <property type="entry name" value="P-loop containing nucleoside triphosphate hydrolases"/>
    <property type="match status" value="1"/>
</dbReference>
<reference evidence="3 4" key="1">
    <citation type="submission" date="2014-09" db="EMBL/GenBank/DDBJ databases">
        <title>Draft Genome Sequence of Draconibacterium sp. JN14CK-3.</title>
        <authorList>
            <person name="Dong C."/>
            <person name="Lai Q."/>
            <person name="Shao Z."/>
        </authorList>
    </citation>
    <scope>NUCLEOTIDE SEQUENCE [LARGE SCALE GENOMIC DNA]</scope>
    <source>
        <strain evidence="3 4">JN14CK-3</strain>
    </source>
</reference>
<dbReference type="Proteomes" id="UP000032544">
    <property type="component" value="Unassembled WGS sequence"/>
</dbReference>
<dbReference type="STRING" id="1544798.LH29_01545"/>
<dbReference type="Gene3D" id="3.30.920.90">
    <property type="match status" value="1"/>
</dbReference>
<dbReference type="AlphaFoldDB" id="A0A0D8JEH8"/>
<protein>
    <recommendedName>
        <fullName evidence="5">AAA+ ATPase domain-containing protein</fullName>
    </recommendedName>
</protein>
<feature type="domain" description="ScoMcrA-like N-terminal head" evidence="2">
    <location>
        <begin position="5"/>
        <end position="82"/>
    </location>
</feature>
<evidence type="ECO:0000313" key="3">
    <source>
        <dbReference type="EMBL" id="KJF44233.1"/>
    </source>
</evidence>
<evidence type="ECO:0000313" key="4">
    <source>
        <dbReference type="Proteomes" id="UP000032544"/>
    </source>
</evidence>
<comment type="caution">
    <text evidence="3">The sequence shown here is derived from an EMBL/GenBank/DDBJ whole genome shotgun (WGS) entry which is preliminary data.</text>
</comment>
<dbReference type="InterPro" id="IPR058807">
    <property type="entry name" value="ScoMcrA_N"/>
</dbReference>
<dbReference type="InterPro" id="IPR021961">
    <property type="entry name" value="McrB_DNA-bd"/>
</dbReference>
<feature type="domain" description="Type IV methyl-directed restriction enzyme EcoKMcrB subunit DNA-binding" evidence="1">
    <location>
        <begin position="91"/>
        <end position="230"/>
    </location>
</feature>
<dbReference type="OrthoDB" id="9781481at2"/>
<evidence type="ECO:0000259" key="1">
    <source>
        <dbReference type="Pfam" id="PF12102"/>
    </source>
</evidence>
<dbReference type="Gene3D" id="3.40.50.300">
    <property type="entry name" value="P-loop containing nucleotide triphosphate hydrolases"/>
    <property type="match status" value="1"/>
</dbReference>
<keyword evidence="4" id="KW-1185">Reference proteome</keyword>
<dbReference type="RefSeq" id="WP_045025792.1">
    <property type="nucleotide sequence ID" value="NZ_JRHC01000001.1"/>
</dbReference>
<accession>A0A0D8JEH8</accession>
<dbReference type="Pfam" id="PF12102">
    <property type="entry name" value="MrcB_N"/>
    <property type="match status" value="1"/>
</dbReference>
<sequence length="624" mass="71519">MENFTRESILQAIKRIDESPALINGRESVMYDLVHDGKKYPPILVLSEANKLLGGEEITIRDFYNSTRRAFKYLTDLGFTIMEKDRFTQELYKFLEQSKTNDLTYSHYKKKFLELKVRVSFGKGNAARIPWISFLGEDQKTDNGIYPVYLLYKSSHKLILAYGISETNPPLLNWNFDDEKITIKNYFKEKDLGIPERYGDSFIFKVYDVESLPSQEILEKDLREIIHEYKARLGNKPTTPTKPIEPRPSMSEKKFEINLFLNHLMNAGLLFENKLVTRYCSSLLTKPFLILSGLAGSGKTKLAQAFVQWICGEEEQYKIVPVGADWTNREPLLGYANALDQTKYIKPDNGVVDLILHARDKDHLPHFLILDEMNLSHVERYFADFLSVMESNGKVSFHSGDEEKSGVPAYVTMPSNLFIIGTINVDETTYMFSPKVLDRANVIEFRISEKEITDFLKNPSKPDLGQLKGEGADMAQSFMQMAQTNVFENPANGDLNDTLIKFFSELKKTGAEFGYRSAYEIHRLINQLTVIDPQLKDEEKLDIAIMQKLLPKLHGSRRKLCPVLVTLGGFCVEEDLIKDVEKEVFEKEEFDYETEGVKYPLSLEKITRMHKGAVDNGFASYAEA</sequence>
<dbReference type="InterPro" id="IPR027417">
    <property type="entry name" value="P-loop_NTPase"/>
</dbReference>
<evidence type="ECO:0008006" key="5">
    <source>
        <dbReference type="Google" id="ProtNLM"/>
    </source>
</evidence>